<protein>
    <recommendedName>
        <fullName evidence="5">Thioesterase-like superfamily-domain-containing protein</fullName>
    </recommendedName>
</protein>
<dbReference type="PANTHER" id="PTHR38110:SF1">
    <property type="entry name" value="THIOESTERASE DOMAIN-CONTAINING PROTEIN"/>
    <property type="match status" value="1"/>
</dbReference>
<organism evidence="3 4">
    <name type="scientific">Talaromyces pinophilus</name>
    <name type="common">Penicillium pinophilum</name>
    <dbReference type="NCBI Taxonomy" id="128442"/>
    <lineage>
        <taxon>Eukaryota</taxon>
        <taxon>Fungi</taxon>
        <taxon>Dikarya</taxon>
        <taxon>Ascomycota</taxon>
        <taxon>Pezizomycotina</taxon>
        <taxon>Eurotiomycetes</taxon>
        <taxon>Eurotiomycetidae</taxon>
        <taxon>Eurotiales</taxon>
        <taxon>Trichocomaceae</taxon>
        <taxon>Talaromyces</taxon>
        <taxon>Talaromyces sect. Talaromyces</taxon>
    </lineage>
</organism>
<accession>A0A698XKU0</accession>
<dbReference type="Pfam" id="PF20789">
    <property type="entry name" value="4HBT_3C"/>
    <property type="match status" value="1"/>
</dbReference>
<evidence type="ECO:0008006" key="5">
    <source>
        <dbReference type="Google" id="ProtNLM"/>
    </source>
</evidence>
<gene>
    <name evidence="3" type="ORF">TCE0_013f00950</name>
</gene>
<proteinExistence type="predicted"/>
<evidence type="ECO:0000259" key="2">
    <source>
        <dbReference type="Pfam" id="PF20789"/>
    </source>
</evidence>
<keyword evidence="4" id="KW-1185">Reference proteome</keyword>
<dbReference type="AlphaFoldDB" id="A0A698XKU0"/>
<evidence type="ECO:0000313" key="3">
    <source>
        <dbReference type="EMBL" id="GAM33791.1"/>
    </source>
</evidence>
<dbReference type="InterPro" id="IPR042171">
    <property type="entry name" value="Acyl-CoA_hotdog"/>
</dbReference>
<dbReference type="InterPro" id="IPR049450">
    <property type="entry name" value="ACOT8-like_C"/>
</dbReference>
<dbReference type="PANTHER" id="PTHR38110">
    <property type="entry name" value="CHROMOSOME 23, WHOLE GENOME SHOTGUN SEQUENCE"/>
    <property type="match status" value="1"/>
</dbReference>
<reference evidence="4" key="1">
    <citation type="journal article" date="2015" name="Genome Announc.">
        <title>Draft genome sequence of Talaromyces cellulolyticus strain Y-94, a source of lignocellulosic biomass-degrading enzymes.</title>
        <authorList>
            <person name="Fujii T."/>
            <person name="Koike H."/>
            <person name="Sawayama S."/>
            <person name="Yano S."/>
            <person name="Inoue H."/>
        </authorList>
    </citation>
    <scope>NUCLEOTIDE SEQUENCE [LARGE SCALE GENOMIC DNA]</scope>
    <source>
        <strain evidence="4">Y-94</strain>
    </source>
</reference>
<dbReference type="InterPro" id="IPR052389">
    <property type="entry name" value="Sec_Metab_Biosynth-Assoc"/>
</dbReference>
<evidence type="ECO:0000259" key="1">
    <source>
        <dbReference type="Pfam" id="PF13622"/>
    </source>
</evidence>
<dbReference type="EMBL" id="DF933809">
    <property type="protein sequence ID" value="GAM33791.1"/>
    <property type="molecule type" value="Genomic_DNA"/>
</dbReference>
<dbReference type="Proteomes" id="UP000053095">
    <property type="component" value="Unassembled WGS sequence"/>
</dbReference>
<evidence type="ECO:0000313" key="4">
    <source>
        <dbReference type="Proteomes" id="UP000053095"/>
    </source>
</evidence>
<name>A0A698XKU0_TALPI</name>
<feature type="domain" description="Acyl-CoA thioesterase-like C-terminal" evidence="2">
    <location>
        <begin position="214"/>
        <end position="336"/>
    </location>
</feature>
<dbReference type="SUPFAM" id="SSF54637">
    <property type="entry name" value="Thioesterase/thiol ester dehydrase-isomerase"/>
    <property type="match status" value="2"/>
</dbReference>
<dbReference type="Gene3D" id="2.40.160.210">
    <property type="entry name" value="Acyl-CoA thioesterase, double hotdog domain"/>
    <property type="match status" value="1"/>
</dbReference>
<dbReference type="InterPro" id="IPR029069">
    <property type="entry name" value="HotDog_dom_sf"/>
</dbReference>
<feature type="domain" description="Acyl-CoA thioesterase-like N-terminal HotDog" evidence="1">
    <location>
        <begin position="29"/>
        <end position="111"/>
    </location>
</feature>
<dbReference type="InterPro" id="IPR049449">
    <property type="entry name" value="TesB_ACOT8-like_N"/>
</dbReference>
<sequence>MTEPSHSSLFEKAITVIPIDTKTYRAHLEPAWCIGKVPHGGYTASILYRTAAVHFARKYDTNIRSGRPPEPVGLQISFLRRTFTGPAILAVQEVKLGARVSTIHVTLSQEPDQAPSTNESADESGLEVKVVAYITLSSPDTEEGPVINGAWDLTPPIPPGSLAAGLIDFKALVQEGRDGAWALGPRAPIAMHAMKHLKLFSPSHTLSTKTLEERTKQVVDQWAQFTPGGKPARWSNEAVIYLADSFPVALARMGAMETTRLLALEGKEEAAKSTIEPRFYPFWYPTIMMNIDLKARLPPEGVEWLHSRVMTRTLHGNRADLDVLILDQKGTLVSTMKLGREDELTAASTSLRLNPGL</sequence>
<dbReference type="Pfam" id="PF13622">
    <property type="entry name" value="4HBT_3"/>
    <property type="match status" value="1"/>
</dbReference>